<proteinExistence type="predicted"/>
<dbReference type="OrthoDB" id="965941at2"/>
<dbReference type="InterPro" id="IPR013783">
    <property type="entry name" value="Ig-like_fold"/>
</dbReference>
<dbReference type="RefSeq" id="WP_089684517.1">
    <property type="nucleotide sequence ID" value="NZ_FNFO01000007.1"/>
</dbReference>
<evidence type="ECO:0000313" key="3">
    <source>
        <dbReference type="EMBL" id="SDL65482.1"/>
    </source>
</evidence>
<accession>A0A1G9LTQ9</accession>
<dbReference type="Gene3D" id="2.60.40.10">
    <property type="entry name" value="Immunoglobulins"/>
    <property type="match status" value="1"/>
</dbReference>
<evidence type="ECO:0000313" key="4">
    <source>
        <dbReference type="Proteomes" id="UP000198510"/>
    </source>
</evidence>
<feature type="signal peptide" evidence="1">
    <location>
        <begin position="1"/>
        <end position="28"/>
    </location>
</feature>
<keyword evidence="1" id="KW-0732">Signal</keyword>
<gene>
    <name evidence="3" type="ORF">SAMN05421823_107168</name>
</gene>
<dbReference type="InterPro" id="IPR026444">
    <property type="entry name" value="Secre_tail"/>
</dbReference>
<feature type="domain" description="Secretion system C-terminal sorting" evidence="2">
    <location>
        <begin position="385"/>
        <end position="454"/>
    </location>
</feature>
<sequence>MKYFNSFSISARLFILLAMVWSSTTVQGAAINSKASGAWNDPATWSCTCVPTSADDVTIEHAVTSTGNVSVNTLKFSTEWSPTFGHGQLTVASGTLSVAGGTISFGNNGQSTHSLTVASGATFTTSGIIQWLQAATITVNGTFYAGSFDVANGNNGNFNVGASGSATFAGNVNITSGPHYFNIDGYFQANSLSMDGSANFNVGPDGEVVIVEDVVIKNGQLDVDGTMDVGGDFTMSGGGRADVTGTLSVDGEMNLAYAGMVSGSGNISAGSCTNGNCPTFTPVPVELVNFQGEASAAGAMLSWQTASETENAGFTVERSPDGETYQEIGFVKGQGTSTRKQAYAFTDASFRGAAYYRLRQVDYDGTVTYHEPVLVRTASHERIDVYPNPFIDVITLWVSEIADAPQRVTLYSLQGQPVEVHEARHAEQKWELSLGHLPNGIYLLEITTRKERQHLRVIKQ</sequence>
<evidence type="ECO:0000259" key="2">
    <source>
        <dbReference type="Pfam" id="PF18962"/>
    </source>
</evidence>
<protein>
    <submittedName>
        <fullName evidence="3">Por secretion system C-terminal sorting domain-containing protein</fullName>
    </submittedName>
</protein>
<dbReference type="NCBIfam" id="TIGR04183">
    <property type="entry name" value="Por_Secre_tail"/>
    <property type="match status" value="1"/>
</dbReference>
<dbReference type="STRING" id="1075417.SAMN05421823_107168"/>
<organism evidence="3 4">
    <name type="scientific">Catalinimonas alkaloidigena</name>
    <dbReference type="NCBI Taxonomy" id="1075417"/>
    <lineage>
        <taxon>Bacteria</taxon>
        <taxon>Pseudomonadati</taxon>
        <taxon>Bacteroidota</taxon>
        <taxon>Cytophagia</taxon>
        <taxon>Cytophagales</taxon>
        <taxon>Catalimonadaceae</taxon>
        <taxon>Catalinimonas</taxon>
    </lineage>
</organism>
<reference evidence="3 4" key="1">
    <citation type="submission" date="2016-10" db="EMBL/GenBank/DDBJ databases">
        <authorList>
            <person name="de Groot N.N."/>
        </authorList>
    </citation>
    <scope>NUCLEOTIDE SEQUENCE [LARGE SCALE GENOMIC DNA]</scope>
    <source>
        <strain evidence="3 4">DSM 25186</strain>
    </source>
</reference>
<dbReference type="Pfam" id="PF18962">
    <property type="entry name" value="Por_Secre_tail"/>
    <property type="match status" value="1"/>
</dbReference>
<evidence type="ECO:0000256" key="1">
    <source>
        <dbReference type="SAM" id="SignalP"/>
    </source>
</evidence>
<dbReference type="EMBL" id="FNFO01000007">
    <property type="protein sequence ID" value="SDL65482.1"/>
    <property type="molecule type" value="Genomic_DNA"/>
</dbReference>
<feature type="chain" id="PRO_5011512580" evidence="1">
    <location>
        <begin position="29"/>
        <end position="460"/>
    </location>
</feature>
<dbReference type="Proteomes" id="UP000198510">
    <property type="component" value="Unassembled WGS sequence"/>
</dbReference>
<keyword evidence="4" id="KW-1185">Reference proteome</keyword>
<dbReference type="AlphaFoldDB" id="A0A1G9LTQ9"/>
<name>A0A1G9LTQ9_9BACT</name>